<feature type="transmembrane region" description="Helical" evidence="1">
    <location>
        <begin position="21"/>
        <end position="41"/>
    </location>
</feature>
<dbReference type="Pfam" id="PF25587">
    <property type="entry name" value="Rv2743c"/>
    <property type="match status" value="2"/>
</dbReference>
<evidence type="ECO:0000313" key="2">
    <source>
        <dbReference type="EMBL" id="GIH13714.1"/>
    </source>
</evidence>
<evidence type="ECO:0000256" key="1">
    <source>
        <dbReference type="SAM" id="Phobius"/>
    </source>
</evidence>
<dbReference type="AlphaFoldDB" id="A0A8J3QP15"/>
<sequence length="250" mass="27013">MADQRARYFRQLRRLRRSARLWSVLAGTFAGATAVLVPYHGVGWLDAVWAGLTGGSAVLTWWRWSDLRELAAQPAPEPEPARAGARNWTRIEGLVSRLPAGRSAVAELQRVRTRARLRGSSVVPAWTRLDRASQTFDGLAGRLDGSAQPVAREAAQAERTLRDLGERTAAVERALAVTPGDTELEQAHAELLAHFTEGVDAYEKLVGAAAGYVAQDGRMAVDGTSIGRLREATDLLRGIAAGLAELRTIG</sequence>
<accession>A0A8J3QP15</accession>
<organism evidence="2 3">
    <name type="scientific">Rugosimonospora africana</name>
    <dbReference type="NCBI Taxonomy" id="556532"/>
    <lineage>
        <taxon>Bacteria</taxon>
        <taxon>Bacillati</taxon>
        <taxon>Actinomycetota</taxon>
        <taxon>Actinomycetes</taxon>
        <taxon>Micromonosporales</taxon>
        <taxon>Micromonosporaceae</taxon>
        <taxon>Rugosimonospora</taxon>
    </lineage>
</organism>
<reference evidence="2" key="1">
    <citation type="submission" date="2021-01" db="EMBL/GenBank/DDBJ databases">
        <title>Whole genome shotgun sequence of Rugosimonospora africana NBRC 104875.</title>
        <authorList>
            <person name="Komaki H."/>
            <person name="Tamura T."/>
        </authorList>
    </citation>
    <scope>NUCLEOTIDE SEQUENCE</scope>
    <source>
        <strain evidence="2">NBRC 104875</strain>
    </source>
</reference>
<dbReference type="RefSeq" id="WP_203917369.1">
    <property type="nucleotide sequence ID" value="NZ_BONZ01000015.1"/>
</dbReference>
<keyword evidence="3" id="KW-1185">Reference proteome</keyword>
<name>A0A8J3QP15_9ACTN</name>
<keyword evidence="1" id="KW-1133">Transmembrane helix</keyword>
<evidence type="ECO:0000313" key="3">
    <source>
        <dbReference type="Proteomes" id="UP000642748"/>
    </source>
</evidence>
<dbReference type="Proteomes" id="UP000642748">
    <property type="component" value="Unassembled WGS sequence"/>
</dbReference>
<dbReference type="EMBL" id="BONZ01000015">
    <property type="protein sequence ID" value="GIH13714.1"/>
    <property type="molecule type" value="Genomic_DNA"/>
</dbReference>
<proteinExistence type="predicted"/>
<protein>
    <submittedName>
        <fullName evidence="2">Uncharacterized protein</fullName>
    </submittedName>
</protein>
<keyword evidence="1" id="KW-0812">Transmembrane</keyword>
<keyword evidence="1" id="KW-0472">Membrane</keyword>
<comment type="caution">
    <text evidence="2">The sequence shown here is derived from an EMBL/GenBank/DDBJ whole genome shotgun (WGS) entry which is preliminary data.</text>
</comment>
<dbReference type="InterPro" id="IPR057952">
    <property type="entry name" value="Rv2743c-like"/>
</dbReference>
<gene>
    <name evidence="2" type="ORF">Raf01_18860</name>
</gene>
<dbReference type="NCBIfam" id="NF047839">
    <property type="entry name" value="PspM_Rv2743c"/>
    <property type="match status" value="1"/>
</dbReference>